<accession>A0A1B8ZL61</accession>
<reference evidence="1 2" key="1">
    <citation type="submission" date="2016-07" db="EMBL/GenBank/DDBJ databases">
        <authorList>
            <person name="Jeong J.-J."/>
            <person name="Kim D.W."/>
            <person name="Sang M.K."/>
            <person name="Choi I.-G."/>
            <person name="Kim K.D."/>
        </authorList>
    </citation>
    <scope>NUCLEOTIDE SEQUENCE [LARGE SCALE GENOMIC DNA]</scope>
    <source>
        <strain evidence="1 2">UTM-3</strain>
    </source>
</reference>
<dbReference type="AlphaFoldDB" id="A0A1B8ZL61"/>
<dbReference type="OrthoDB" id="603864at2"/>
<comment type="caution">
    <text evidence="1">The sequence shown here is derived from an EMBL/GenBank/DDBJ whole genome shotgun (WGS) entry which is preliminary data.</text>
</comment>
<sequence length="88" mass="10088">MNGENKVFKTPTSNRQIDIYKGDDMYIGQLKTGKVYHCEQAKIDLEKDAWLVEQQYTVEYILEGGASKPFLDKLDELGIKYKIGSQIP</sequence>
<evidence type="ECO:0000313" key="2">
    <source>
        <dbReference type="Proteomes" id="UP000092651"/>
    </source>
</evidence>
<evidence type="ECO:0000313" key="1">
    <source>
        <dbReference type="EMBL" id="OCA72328.1"/>
    </source>
</evidence>
<dbReference type="RefSeq" id="WP_065394552.1">
    <property type="nucleotide sequence ID" value="NZ_MAYH01000023.1"/>
</dbReference>
<organism evidence="1 2">
    <name type="scientific">Chryseobacterium artocarpi</name>
    <dbReference type="NCBI Taxonomy" id="1414727"/>
    <lineage>
        <taxon>Bacteria</taxon>
        <taxon>Pseudomonadati</taxon>
        <taxon>Bacteroidota</taxon>
        <taxon>Flavobacteriia</taxon>
        <taxon>Flavobacteriales</taxon>
        <taxon>Weeksellaceae</taxon>
        <taxon>Chryseobacterium group</taxon>
        <taxon>Chryseobacterium</taxon>
    </lineage>
</organism>
<dbReference type="Proteomes" id="UP000092651">
    <property type="component" value="Unassembled WGS sequence"/>
</dbReference>
<keyword evidence="2" id="KW-1185">Reference proteome</keyword>
<protein>
    <submittedName>
        <fullName evidence="1">Uncharacterized protein</fullName>
    </submittedName>
</protein>
<gene>
    <name evidence="1" type="ORF">BBI01_09350</name>
</gene>
<name>A0A1B8ZL61_9FLAO</name>
<proteinExistence type="predicted"/>
<dbReference type="EMBL" id="MAYH01000023">
    <property type="protein sequence ID" value="OCA72328.1"/>
    <property type="molecule type" value="Genomic_DNA"/>
</dbReference>